<evidence type="ECO:0000256" key="1">
    <source>
        <dbReference type="SAM" id="SignalP"/>
    </source>
</evidence>
<dbReference type="Proteomes" id="UP001589605">
    <property type="component" value="Unassembled WGS sequence"/>
</dbReference>
<name>A0ABV5F4E8_9FLAO</name>
<proteinExistence type="predicted"/>
<accession>A0ABV5F4E8</accession>
<keyword evidence="1" id="KW-0732">Signal</keyword>
<dbReference type="PROSITE" id="PS51257">
    <property type="entry name" value="PROKAR_LIPOPROTEIN"/>
    <property type="match status" value="1"/>
</dbReference>
<dbReference type="EMBL" id="JBHMEZ010000012">
    <property type="protein sequence ID" value="MFB9054023.1"/>
    <property type="molecule type" value="Genomic_DNA"/>
</dbReference>
<comment type="caution">
    <text evidence="2">The sequence shown here is derived from an EMBL/GenBank/DDBJ whole genome shotgun (WGS) entry which is preliminary data.</text>
</comment>
<sequence length="373" mass="42661">MKSCISSICVLILLTISCSEGDDIDPNTVDFEHTKTIESSVLSYNSLLNTIYKDDIQEKQINNLLTATYLYRVSLKTSSEKYLSSIIGLQFDLNDVEYGIAKSLSGESRFDDSFKMDKVLASNYTQLLWTEIYSKMQKKQLFIKSNTESEVVLWFSSNHEINKLNYYIEDKTSIDLNMIMYQVNPQEDVFKVGKVTNETFDTEYSWVEIDNQRWTTTDYLVNNKAKVVLFDEEPPKSNTNNGKTLSYDGEIVLWEELLQQIPDGWHLPSVEEWEVLLNRNSNTSLTRGNHLIWEFNGVNTYGMSLNFSGTTVYPFNNVGDRAFYLTSSKNESGVLLALKIYESGGVVYGPVAYDDGLINEIRGGHIRFVQNVN</sequence>
<evidence type="ECO:0008006" key="4">
    <source>
        <dbReference type="Google" id="ProtNLM"/>
    </source>
</evidence>
<feature type="signal peptide" evidence="1">
    <location>
        <begin position="1"/>
        <end position="21"/>
    </location>
</feature>
<reference evidence="2 3" key="1">
    <citation type="submission" date="2024-09" db="EMBL/GenBank/DDBJ databases">
        <authorList>
            <person name="Sun Q."/>
            <person name="Mori K."/>
        </authorList>
    </citation>
    <scope>NUCLEOTIDE SEQUENCE [LARGE SCALE GENOMIC DNA]</scope>
    <source>
        <strain evidence="2 3">CECT 8286</strain>
    </source>
</reference>
<evidence type="ECO:0000313" key="3">
    <source>
        <dbReference type="Proteomes" id="UP001589605"/>
    </source>
</evidence>
<protein>
    <recommendedName>
        <fullName evidence="4">Fibrobacter succinogenes major paralogous domain-containing protein</fullName>
    </recommendedName>
</protein>
<keyword evidence="3" id="KW-1185">Reference proteome</keyword>
<dbReference type="RefSeq" id="WP_382383416.1">
    <property type="nucleotide sequence ID" value="NZ_JBHMEZ010000012.1"/>
</dbReference>
<evidence type="ECO:0000313" key="2">
    <source>
        <dbReference type="EMBL" id="MFB9054023.1"/>
    </source>
</evidence>
<organism evidence="2 3">
    <name type="scientific">Formosa undariae</name>
    <dbReference type="NCBI Taxonomy" id="1325436"/>
    <lineage>
        <taxon>Bacteria</taxon>
        <taxon>Pseudomonadati</taxon>
        <taxon>Bacteroidota</taxon>
        <taxon>Flavobacteriia</taxon>
        <taxon>Flavobacteriales</taxon>
        <taxon>Flavobacteriaceae</taxon>
        <taxon>Formosa</taxon>
    </lineage>
</organism>
<gene>
    <name evidence="2" type="ORF">ACFFVB_13125</name>
</gene>
<feature type="chain" id="PRO_5046594059" description="Fibrobacter succinogenes major paralogous domain-containing protein" evidence="1">
    <location>
        <begin position="22"/>
        <end position="373"/>
    </location>
</feature>